<dbReference type="Pfam" id="PF14534">
    <property type="entry name" value="DUF4440"/>
    <property type="match status" value="1"/>
</dbReference>
<reference evidence="3 4" key="1">
    <citation type="submission" date="2017-09" db="EMBL/GenBank/DDBJ databases">
        <authorList>
            <person name="Ehlers B."/>
            <person name="Leendertz F.H."/>
        </authorList>
    </citation>
    <scope>NUCLEOTIDE SEQUENCE [LARGE SCALE GENOMIC DNA]</scope>
    <source>
        <strain evidence="3 4">DSM 45537</strain>
    </source>
</reference>
<dbReference type="EMBL" id="OBEG01000004">
    <property type="protein sequence ID" value="SNY87038.1"/>
    <property type="molecule type" value="Genomic_DNA"/>
</dbReference>
<evidence type="ECO:0000313" key="4">
    <source>
        <dbReference type="Proteomes" id="UP000219565"/>
    </source>
</evidence>
<feature type="transmembrane region" description="Helical" evidence="1">
    <location>
        <begin position="20"/>
        <end position="41"/>
    </location>
</feature>
<dbReference type="InterPro" id="IPR032710">
    <property type="entry name" value="NTF2-like_dom_sf"/>
</dbReference>
<sequence length="213" mass="22873">MTTIDSATTSTAHPRRRKAIRVLAASALALGLAVGGGYLWLDKTAEVRNLGTSDCSDAVPSGAAATPEAAAEICAALDRLTDAWAAGDADAFGSVFTEDATYTTYVGTYYEGRDDLVEAHRALFDGFLKGTKLADSYLGIRFYGPGTAVVTSRGDTYKGERKGADELTKIQTYTLVEQDGRWLIAAFHNTKRANVMERISFLFAPDTRPAAER</sequence>
<keyword evidence="1" id="KW-0812">Transmembrane</keyword>
<keyword evidence="4" id="KW-1185">Reference proteome</keyword>
<keyword evidence="1" id="KW-0472">Membrane</keyword>
<dbReference type="InterPro" id="IPR011944">
    <property type="entry name" value="Steroid_delta5-4_isomerase"/>
</dbReference>
<dbReference type="SUPFAM" id="SSF54427">
    <property type="entry name" value="NTF2-like"/>
    <property type="match status" value="1"/>
</dbReference>
<dbReference type="InterPro" id="IPR027843">
    <property type="entry name" value="DUF4440"/>
</dbReference>
<dbReference type="RefSeq" id="WP_097246160.1">
    <property type="nucleotide sequence ID" value="NZ_JAMTCV010000007.1"/>
</dbReference>
<dbReference type="NCBIfam" id="TIGR02246">
    <property type="entry name" value="SgcJ/EcaC family oxidoreductase"/>
    <property type="match status" value="1"/>
</dbReference>
<protein>
    <recommendedName>
        <fullName evidence="2">DUF4440 domain-containing protein</fullName>
    </recommendedName>
</protein>
<gene>
    <name evidence="3" type="ORF">SAMN04244553_3969</name>
</gene>
<dbReference type="Proteomes" id="UP000219565">
    <property type="component" value="Unassembled WGS sequence"/>
</dbReference>
<feature type="domain" description="DUF4440" evidence="2">
    <location>
        <begin position="73"/>
        <end position="184"/>
    </location>
</feature>
<dbReference type="Gene3D" id="3.10.450.50">
    <property type="match status" value="1"/>
</dbReference>
<evidence type="ECO:0000313" key="3">
    <source>
        <dbReference type="EMBL" id="SNY87038.1"/>
    </source>
</evidence>
<evidence type="ECO:0000259" key="2">
    <source>
        <dbReference type="Pfam" id="PF14534"/>
    </source>
</evidence>
<accession>A0A285LQ49</accession>
<organism evidence="3 4">
    <name type="scientific">Nocardia amikacinitolerans</name>
    <dbReference type="NCBI Taxonomy" id="756689"/>
    <lineage>
        <taxon>Bacteria</taxon>
        <taxon>Bacillati</taxon>
        <taxon>Actinomycetota</taxon>
        <taxon>Actinomycetes</taxon>
        <taxon>Mycobacteriales</taxon>
        <taxon>Nocardiaceae</taxon>
        <taxon>Nocardia</taxon>
    </lineage>
</organism>
<evidence type="ECO:0000256" key="1">
    <source>
        <dbReference type="SAM" id="Phobius"/>
    </source>
</evidence>
<dbReference type="AlphaFoldDB" id="A0A285LQ49"/>
<name>A0A285LQ49_9NOCA</name>
<keyword evidence="1" id="KW-1133">Transmembrane helix</keyword>
<dbReference type="OrthoDB" id="2887901at2"/>
<proteinExistence type="predicted"/>